<protein>
    <submittedName>
        <fullName evidence="6">LysR family transcriptional regulator</fullName>
    </submittedName>
</protein>
<organism evidence="6 7">
    <name type="scientific">Massilia eburnea</name>
    <dbReference type="NCBI Taxonomy" id="1776165"/>
    <lineage>
        <taxon>Bacteria</taxon>
        <taxon>Pseudomonadati</taxon>
        <taxon>Pseudomonadota</taxon>
        <taxon>Betaproteobacteria</taxon>
        <taxon>Burkholderiales</taxon>
        <taxon>Oxalobacteraceae</taxon>
        <taxon>Telluria group</taxon>
        <taxon>Massilia</taxon>
    </lineage>
</organism>
<dbReference type="InterPro" id="IPR036388">
    <property type="entry name" value="WH-like_DNA-bd_sf"/>
</dbReference>
<keyword evidence="3" id="KW-0238">DNA-binding</keyword>
<keyword evidence="4" id="KW-0804">Transcription</keyword>
<dbReference type="EMBL" id="WNKX01000027">
    <property type="protein sequence ID" value="MTW13777.1"/>
    <property type="molecule type" value="Genomic_DNA"/>
</dbReference>
<gene>
    <name evidence="6" type="ORF">GM658_24500</name>
</gene>
<sequence>MRLTLRQLEVFVSIAGQHGHVTRAAQAIGMTQAAASMAIADLEQQLDAKLFDRVGKQLILNETGRILLQRAQAVLDRAAEIQMLAAGNQSIFDIRLGASVTVGNHLLPPVLARFKHSFPNGQIRVMRYNTDQVLSQLSDFSIELGFVEGPVEDSRFRTFPWKKDTLTIFAAAGHPLAGKKLTAADLAAADWVMREPGSGTRKVFERSLASLGIVPRIALELEQPAAIRECVKAGMGLGCLSRLELQDAIAAGQIVPLKALHIDLGRNINIVLHNQKYVSEAIGTILKLCGIRTPTTGLAA</sequence>
<dbReference type="GO" id="GO:0003700">
    <property type="term" value="F:DNA-binding transcription factor activity"/>
    <property type="evidence" value="ECO:0007669"/>
    <property type="project" value="InterPro"/>
</dbReference>
<dbReference type="InterPro" id="IPR005119">
    <property type="entry name" value="LysR_subst-bd"/>
</dbReference>
<evidence type="ECO:0000259" key="5">
    <source>
        <dbReference type="PROSITE" id="PS50931"/>
    </source>
</evidence>
<dbReference type="InterPro" id="IPR000847">
    <property type="entry name" value="LysR_HTH_N"/>
</dbReference>
<dbReference type="PRINTS" id="PR00039">
    <property type="entry name" value="HTHLYSR"/>
</dbReference>
<dbReference type="Gene3D" id="1.10.10.10">
    <property type="entry name" value="Winged helix-like DNA-binding domain superfamily/Winged helix DNA-binding domain"/>
    <property type="match status" value="1"/>
</dbReference>
<dbReference type="Pfam" id="PF03466">
    <property type="entry name" value="LysR_substrate"/>
    <property type="match status" value="1"/>
</dbReference>
<evidence type="ECO:0000313" key="7">
    <source>
        <dbReference type="Proteomes" id="UP000472320"/>
    </source>
</evidence>
<dbReference type="PANTHER" id="PTHR30126">
    <property type="entry name" value="HTH-TYPE TRANSCRIPTIONAL REGULATOR"/>
    <property type="match status" value="1"/>
</dbReference>
<comment type="similarity">
    <text evidence="1">Belongs to the LysR transcriptional regulatory family.</text>
</comment>
<dbReference type="GO" id="GO:0000976">
    <property type="term" value="F:transcription cis-regulatory region binding"/>
    <property type="evidence" value="ECO:0007669"/>
    <property type="project" value="TreeGrafter"/>
</dbReference>
<evidence type="ECO:0000256" key="3">
    <source>
        <dbReference type="ARBA" id="ARBA00023125"/>
    </source>
</evidence>
<reference evidence="6 7" key="1">
    <citation type="submission" date="2019-11" db="EMBL/GenBank/DDBJ databases">
        <title>Type strains purchased from KCTC, JCM and DSMZ.</title>
        <authorList>
            <person name="Lu H."/>
        </authorList>
    </citation>
    <scope>NUCLEOTIDE SEQUENCE [LARGE SCALE GENOMIC DNA]</scope>
    <source>
        <strain evidence="6 7">JCM 31587</strain>
    </source>
</reference>
<dbReference type="Pfam" id="PF00126">
    <property type="entry name" value="HTH_1"/>
    <property type="match status" value="1"/>
</dbReference>
<dbReference type="FunFam" id="1.10.10.10:FF:000001">
    <property type="entry name" value="LysR family transcriptional regulator"/>
    <property type="match status" value="1"/>
</dbReference>
<dbReference type="Gene3D" id="3.40.190.290">
    <property type="match status" value="1"/>
</dbReference>
<dbReference type="InterPro" id="IPR036390">
    <property type="entry name" value="WH_DNA-bd_sf"/>
</dbReference>
<keyword evidence="7" id="KW-1185">Reference proteome</keyword>
<dbReference type="SUPFAM" id="SSF53850">
    <property type="entry name" value="Periplasmic binding protein-like II"/>
    <property type="match status" value="1"/>
</dbReference>
<name>A0A6L6QPE9_9BURK</name>
<proteinExistence type="inferred from homology"/>
<dbReference type="PROSITE" id="PS50931">
    <property type="entry name" value="HTH_LYSR"/>
    <property type="match status" value="1"/>
</dbReference>
<dbReference type="SUPFAM" id="SSF46785">
    <property type="entry name" value="Winged helix' DNA-binding domain"/>
    <property type="match status" value="1"/>
</dbReference>
<comment type="caution">
    <text evidence="6">The sequence shown here is derived from an EMBL/GenBank/DDBJ whole genome shotgun (WGS) entry which is preliminary data.</text>
</comment>
<dbReference type="Proteomes" id="UP000472320">
    <property type="component" value="Unassembled WGS sequence"/>
</dbReference>
<keyword evidence="2" id="KW-0805">Transcription regulation</keyword>
<evidence type="ECO:0000313" key="6">
    <source>
        <dbReference type="EMBL" id="MTW13777.1"/>
    </source>
</evidence>
<evidence type="ECO:0000256" key="1">
    <source>
        <dbReference type="ARBA" id="ARBA00009437"/>
    </source>
</evidence>
<dbReference type="AlphaFoldDB" id="A0A6L6QPE9"/>
<dbReference type="PANTHER" id="PTHR30126:SF94">
    <property type="entry name" value="LYSR FAMILY TRANSCRIPTIONAL REGULATOR"/>
    <property type="match status" value="1"/>
</dbReference>
<accession>A0A6L6QPE9</accession>
<evidence type="ECO:0000256" key="4">
    <source>
        <dbReference type="ARBA" id="ARBA00023163"/>
    </source>
</evidence>
<evidence type="ECO:0000256" key="2">
    <source>
        <dbReference type="ARBA" id="ARBA00023015"/>
    </source>
</evidence>
<feature type="domain" description="HTH lysR-type" evidence="5">
    <location>
        <begin position="3"/>
        <end position="61"/>
    </location>
</feature>